<organism evidence="2 3">
    <name type="scientific">Araneus ventricosus</name>
    <name type="common">Orbweaver spider</name>
    <name type="synonym">Epeira ventricosa</name>
    <dbReference type="NCBI Taxonomy" id="182803"/>
    <lineage>
        <taxon>Eukaryota</taxon>
        <taxon>Metazoa</taxon>
        <taxon>Ecdysozoa</taxon>
        <taxon>Arthropoda</taxon>
        <taxon>Chelicerata</taxon>
        <taxon>Arachnida</taxon>
        <taxon>Araneae</taxon>
        <taxon>Araneomorphae</taxon>
        <taxon>Entelegynae</taxon>
        <taxon>Araneoidea</taxon>
        <taxon>Araneidae</taxon>
        <taxon>Araneus</taxon>
    </lineage>
</organism>
<keyword evidence="3" id="KW-1185">Reference proteome</keyword>
<gene>
    <name evidence="2" type="ORF">AVEN_75648_1</name>
</gene>
<dbReference type="EMBL" id="BGPR01000303">
    <property type="protein sequence ID" value="GBM11692.1"/>
    <property type="molecule type" value="Genomic_DNA"/>
</dbReference>
<evidence type="ECO:0000256" key="1">
    <source>
        <dbReference type="SAM" id="MobiDB-lite"/>
    </source>
</evidence>
<dbReference type="Proteomes" id="UP000499080">
    <property type="component" value="Unassembled WGS sequence"/>
</dbReference>
<evidence type="ECO:0000313" key="3">
    <source>
        <dbReference type="Proteomes" id="UP000499080"/>
    </source>
</evidence>
<accession>A0A4Y2D4I8</accession>
<name>A0A4Y2D4I8_ARAVE</name>
<evidence type="ECO:0000313" key="2">
    <source>
        <dbReference type="EMBL" id="GBM11692.1"/>
    </source>
</evidence>
<sequence>MSVCRKVFSREREATSTGPFRGIHGFDREGGPTCSESEATCQVPTCLLEPYTQPAYWSRGPNLLIGAVDPICLLDVLMGHTPIECLLVRCQPGPA</sequence>
<reference evidence="2 3" key="1">
    <citation type="journal article" date="2019" name="Sci. Rep.">
        <title>Orb-weaving spider Araneus ventricosus genome elucidates the spidroin gene catalogue.</title>
        <authorList>
            <person name="Kono N."/>
            <person name="Nakamura H."/>
            <person name="Ohtoshi R."/>
            <person name="Moran D.A.P."/>
            <person name="Shinohara A."/>
            <person name="Yoshida Y."/>
            <person name="Fujiwara M."/>
            <person name="Mori M."/>
            <person name="Tomita M."/>
            <person name="Arakawa K."/>
        </authorList>
    </citation>
    <scope>NUCLEOTIDE SEQUENCE [LARGE SCALE GENOMIC DNA]</scope>
</reference>
<dbReference type="AlphaFoldDB" id="A0A4Y2D4I8"/>
<comment type="caution">
    <text evidence="2">The sequence shown here is derived from an EMBL/GenBank/DDBJ whole genome shotgun (WGS) entry which is preliminary data.</text>
</comment>
<feature type="region of interest" description="Disordered" evidence="1">
    <location>
        <begin position="1"/>
        <end position="34"/>
    </location>
</feature>
<protein>
    <submittedName>
        <fullName evidence="2">Uncharacterized protein</fullName>
    </submittedName>
</protein>
<proteinExistence type="predicted"/>